<name>A0AAP0JSN4_9MAGN</name>
<dbReference type="PANTHER" id="PTHR33155">
    <property type="entry name" value="FANTASTIC FOUR-LIKE PROTEIN (DUF3049)"/>
    <property type="match status" value="1"/>
</dbReference>
<evidence type="ECO:0000313" key="5">
    <source>
        <dbReference type="Proteomes" id="UP001419268"/>
    </source>
</evidence>
<dbReference type="InterPro" id="IPR021410">
    <property type="entry name" value="FAF"/>
</dbReference>
<evidence type="ECO:0000313" key="4">
    <source>
        <dbReference type="EMBL" id="KAK9139521.1"/>
    </source>
</evidence>
<dbReference type="Pfam" id="PF11250">
    <property type="entry name" value="FAF"/>
    <property type="match status" value="1"/>
</dbReference>
<feature type="compositionally biased region" description="Basic and acidic residues" evidence="2">
    <location>
        <begin position="150"/>
        <end position="159"/>
    </location>
</feature>
<evidence type="ECO:0000256" key="2">
    <source>
        <dbReference type="SAM" id="MobiDB-lite"/>
    </source>
</evidence>
<keyword evidence="5" id="KW-1185">Reference proteome</keyword>
<reference evidence="4 5" key="1">
    <citation type="submission" date="2024-01" db="EMBL/GenBank/DDBJ databases">
        <title>Genome assemblies of Stephania.</title>
        <authorList>
            <person name="Yang L."/>
        </authorList>
    </citation>
    <scope>NUCLEOTIDE SEQUENCE [LARGE SCALE GENOMIC DNA]</scope>
    <source>
        <strain evidence="4">JXDWG</strain>
        <tissue evidence="4">Leaf</tissue>
    </source>
</reference>
<protein>
    <recommendedName>
        <fullName evidence="3">FAF domain-containing protein</fullName>
    </recommendedName>
</protein>
<accession>A0AAP0JSN4</accession>
<comment type="caution">
    <text evidence="4">The sequence shown here is derived from an EMBL/GenBank/DDBJ whole genome shotgun (WGS) entry which is preliminary data.</text>
</comment>
<dbReference type="PANTHER" id="PTHR33155:SF27">
    <property type="entry name" value="FANTASTIC FOUR-LIKE PROTEIN (DUF3049)"/>
    <property type="match status" value="1"/>
</dbReference>
<evidence type="ECO:0000256" key="1">
    <source>
        <dbReference type="ARBA" id="ARBA00008690"/>
    </source>
</evidence>
<feature type="domain" description="FAF" evidence="3">
    <location>
        <begin position="160"/>
        <end position="211"/>
    </location>
</feature>
<sequence length="285" mass="31344">MDETAIDDAVTIHSLLGMSSYSSSTQGKRHRPAALPSGGALILLSTDALRSPPNVVEASVVSAAKPDSPPAEKDPPVSDDIITGGGGGAAAAAAAAMSSCTESLGFESSDQMEEEVPGYAEGAAAAAAVQDCDRDCGNWSGAVRRRRRREREERKEREIPPPIPSLNSNGQSRFFLRPVRANGRLVLTEVRINRPDQIFRASRQDGRLRLHVAESHYKNQQPLQEQQIEEAEMVVPTTEACRNWRVPVTGSEGLRRCHEITRTQYHHHHHHNHMTLWNHQCVTTR</sequence>
<proteinExistence type="inferred from homology"/>
<evidence type="ECO:0000259" key="3">
    <source>
        <dbReference type="Pfam" id="PF11250"/>
    </source>
</evidence>
<comment type="similarity">
    <text evidence="1">Belongs to the fantastic four family.</text>
</comment>
<gene>
    <name evidence="4" type="ORF">Scep_009202</name>
</gene>
<feature type="region of interest" description="Disordered" evidence="2">
    <location>
        <begin position="143"/>
        <end position="171"/>
    </location>
</feature>
<dbReference type="InterPro" id="IPR046431">
    <property type="entry name" value="FAF_dom"/>
</dbReference>
<dbReference type="Proteomes" id="UP001419268">
    <property type="component" value="Unassembled WGS sequence"/>
</dbReference>
<dbReference type="AlphaFoldDB" id="A0AAP0JSN4"/>
<dbReference type="EMBL" id="JBBNAG010000004">
    <property type="protein sequence ID" value="KAK9139521.1"/>
    <property type="molecule type" value="Genomic_DNA"/>
</dbReference>
<organism evidence="4 5">
    <name type="scientific">Stephania cephalantha</name>
    <dbReference type="NCBI Taxonomy" id="152367"/>
    <lineage>
        <taxon>Eukaryota</taxon>
        <taxon>Viridiplantae</taxon>
        <taxon>Streptophyta</taxon>
        <taxon>Embryophyta</taxon>
        <taxon>Tracheophyta</taxon>
        <taxon>Spermatophyta</taxon>
        <taxon>Magnoliopsida</taxon>
        <taxon>Ranunculales</taxon>
        <taxon>Menispermaceae</taxon>
        <taxon>Menispermoideae</taxon>
        <taxon>Cissampelideae</taxon>
        <taxon>Stephania</taxon>
    </lineage>
</organism>